<evidence type="ECO:0000313" key="3">
    <source>
        <dbReference type="Proteomes" id="UP001387293"/>
    </source>
</evidence>
<organism evidence="2 3">
    <name type="scientific">Mesorhizobium salmacidum</name>
    <dbReference type="NCBI Taxonomy" id="3015171"/>
    <lineage>
        <taxon>Bacteria</taxon>
        <taxon>Pseudomonadati</taxon>
        <taxon>Pseudomonadota</taxon>
        <taxon>Alphaproteobacteria</taxon>
        <taxon>Hyphomicrobiales</taxon>
        <taxon>Phyllobacteriaceae</taxon>
        <taxon>Mesorhizobium</taxon>
    </lineage>
</organism>
<dbReference type="Proteomes" id="UP001387293">
    <property type="component" value="Unassembled WGS sequence"/>
</dbReference>
<protein>
    <submittedName>
        <fullName evidence="2">Uncharacterized protein</fullName>
    </submittedName>
</protein>
<feature type="region of interest" description="Disordered" evidence="1">
    <location>
        <begin position="73"/>
        <end position="92"/>
    </location>
</feature>
<dbReference type="RefSeq" id="WP_337108611.1">
    <property type="nucleotide sequence ID" value="NZ_JAPYKS010000024.1"/>
</dbReference>
<sequence>MNSKYRSGESTAWLKTKAYAIDEFDLLGVECQAGKPAFALMADRETGRYVGSAFIKPGRGIRERLWQRVQEHAGPAPKGMNRPATQWSSRASSAASGTYGAMRIFAMCRCRILGKGIEASGTRAAKRGPAPAGH</sequence>
<proteinExistence type="predicted"/>
<reference evidence="2 3" key="1">
    <citation type="submission" date="2022-12" db="EMBL/GenBank/DDBJ databases">
        <authorList>
            <person name="Muema E."/>
        </authorList>
    </citation>
    <scope>NUCLEOTIDE SEQUENCE [LARGE SCALE GENOMIC DNA]</scope>
    <source>
        <strain evidence="3">1326</strain>
    </source>
</reference>
<accession>A0ABU8L3F7</accession>
<dbReference type="EMBL" id="JAPYKS010000024">
    <property type="protein sequence ID" value="MEI9412187.1"/>
    <property type="molecule type" value="Genomic_DNA"/>
</dbReference>
<name>A0ABU8L3F7_9HYPH</name>
<keyword evidence="3" id="KW-1185">Reference proteome</keyword>
<comment type="caution">
    <text evidence="2">The sequence shown here is derived from an EMBL/GenBank/DDBJ whole genome shotgun (WGS) entry which is preliminary data.</text>
</comment>
<evidence type="ECO:0000313" key="2">
    <source>
        <dbReference type="EMBL" id="MEI9412187.1"/>
    </source>
</evidence>
<gene>
    <name evidence="2" type="ORF">O7A60_26005</name>
</gene>
<evidence type="ECO:0000256" key="1">
    <source>
        <dbReference type="SAM" id="MobiDB-lite"/>
    </source>
</evidence>
<feature type="compositionally biased region" description="Polar residues" evidence="1">
    <location>
        <begin position="83"/>
        <end position="92"/>
    </location>
</feature>